<comment type="caution">
    <text evidence="1">The sequence shown here is derived from an EMBL/GenBank/DDBJ whole genome shotgun (WGS) entry which is preliminary data.</text>
</comment>
<keyword evidence="2" id="KW-1185">Reference proteome</keyword>
<organism evidence="1 2">
    <name type="scientific">Elaphomyces granulatus</name>
    <dbReference type="NCBI Taxonomy" id="519963"/>
    <lineage>
        <taxon>Eukaryota</taxon>
        <taxon>Fungi</taxon>
        <taxon>Dikarya</taxon>
        <taxon>Ascomycota</taxon>
        <taxon>Pezizomycotina</taxon>
        <taxon>Eurotiomycetes</taxon>
        <taxon>Eurotiomycetidae</taxon>
        <taxon>Eurotiales</taxon>
        <taxon>Elaphomycetaceae</taxon>
        <taxon>Elaphomyces</taxon>
    </lineage>
</organism>
<protein>
    <submittedName>
        <fullName evidence="1">Uncharacterized protein</fullName>
    </submittedName>
</protein>
<sequence length="8" mass="973">MVEYSECL</sequence>
<reference evidence="1 2" key="1">
    <citation type="journal article" date="2015" name="Environ. Microbiol.">
        <title>Metagenome sequence of Elaphomyces granulatus from sporocarp tissue reveals Ascomycota ectomycorrhizal fingerprints of genome expansion and a Proteobacteria-rich microbiome.</title>
        <authorList>
            <person name="Quandt C.A."/>
            <person name="Kohler A."/>
            <person name="Hesse C.N."/>
            <person name="Sharpton T.J."/>
            <person name="Martin F."/>
            <person name="Spatafora J.W."/>
        </authorList>
    </citation>
    <scope>NUCLEOTIDE SEQUENCE [LARGE SCALE GENOMIC DNA]</scope>
    <source>
        <strain evidence="1 2">OSC145934</strain>
    </source>
</reference>
<accession>A0A232M2A5</accession>
<gene>
    <name evidence="1" type="ORF">Egran_01720</name>
</gene>
<evidence type="ECO:0000313" key="2">
    <source>
        <dbReference type="Proteomes" id="UP000243515"/>
    </source>
</evidence>
<name>A0A232M2A5_9EURO</name>
<proteinExistence type="predicted"/>
<dbReference type="Proteomes" id="UP000243515">
    <property type="component" value="Unassembled WGS sequence"/>
</dbReference>
<dbReference type="EMBL" id="NPHW01002905">
    <property type="protein sequence ID" value="OXV10519.1"/>
    <property type="molecule type" value="Genomic_DNA"/>
</dbReference>
<feature type="non-terminal residue" evidence="1">
    <location>
        <position position="8"/>
    </location>
</feature>
<evidence type="ECO:0000313" key="1">
    <source>
        <dbReference type="EMBL" id="OXV10519.1"/>
    </source>
</evidence>